<dbReference type="InterPro" id="IPR001466">
    <property type="entry name" value="Beta-lactam-related"/>
</dbReference>
<feature type="signal peptide" evidence="1">
    <location>
        <begin position="1"/>
        <end position="20"/>
    </location>
</feature>
<dbReference type="Proteomes" id="UP001595907">
    <property type="component" value="Unassembled WGS sequence"/>
</dbReference>
<dbReference type="EC" id="3.-.-.-" evidence="3"/>
<dbReference type="GO" id="GO:0016787">
    <property type="term" value="F:hydrolase activity"/>
    <property type="evidence" value="ECO:0007669"/>
    <property type="project" value="UniProtKB-KW"/>
</dbReference>
<dbReference type="PANTHER" id="PTHR43283">
    <property type="entry name" value="BETA-LACTAMASE-RELATED"/>
    <property type="match status" value="1"/>
</dbReference>
<accession>A0ABV8QS47</accession>
<evidence type="ECO:0000256" key="1">
    <source>
        <dbReference type="SAM" id="SignalP"/>
    </source>
</evidence>
<organism evidence="3 4">
    <name type="scientific">Ferruginibacter yonginensis</name>
    <dbReference type="NCBI Taxonomy" id="1310416"/>
    <lineage>
        <taxon>Bacteria</taxon>
        <taxon>Pseudomonadati</taxon>
        <taxon>Bacteroidota</taxon>
        <taxon>Chitinophagia</taxon>
        <taxon>Chitinophagales</taxon>
        <taxon>Chitinophagaceae</taxon>
        <taxon>Ferruginibacter</taxon>
    </lineage>
</organism>
<keyword evidence="1" id="KW-0732">Signal</keyword>
<name>A0ABV8QS47_9BACT</name>
<dbReference type="InterPro" id="IPR050789">
    <property type="entry name" value="Diverse_Enzym_Activities"/>
</dbReference>
<dbReference type="PANTHER" id="PTHR43283:SF7">
    <property type="entry name" value="BETA-LACTAMASE-RELATED DOMAIN-CONTAINING PROTEIN"/>
    <property type="match status" value="1"/>
</dbReference>
<evidence type="ECO:0000313" key="4">
    <source>
        <dbReference type="Proteomes" id="UP001595907"/>
    </source>
</evidence>
<dbReference type="PROSITE" id="PS51257">
    <property type="entry name" value="PROKAR_LIPOPROTEIN"/>
    <property type="match status" value="1"/>
</dbReference>
<dbReference type="Pfam" id="PF00144">
    <property type="entry name" value="Beta-lactamase"/>
    <property type="match status" value="1"/>
</dbReference>
<keyword evidence="3" id="KW-0378">Hydrolase</keyword>
<keyword evidence="4" id="KW-1185">Reference proteome</keyword>
<proteinExistence type="predicted"/>
<sequence>MKNITIITTLLLTVAFISCKKDTSSADVTPTPPATTEAMYFPPNNSSVWETKSITSLGWNQNAVQPLKDYLNQINTKSFMILVNGRIVMEEYFNGHNATATWEWNSAGKTLVSAMTGIAQQEGLLNINTRASQYLGFGWTSEPLAKENLITSKNLLSMTSGINDANELVITANLTYLADAGTRWSYHNVFQKLMDVVAAASNQNFETYFNNKLKNKIGMEGFWNYGLIYKIYHSNTRSMARFGVLALNKGKWMNEQILNEPFFNESINASQNINPSYGYLWWLNGKPNYMVPGGQTMFQGSLIPNAPSDLYAAMGAKDQRIYVVPSKKMVVVRMGEPSDPLNPSFALSGFDSTIWTKINAVIN</sequence>
<dbReference type="RefSeq" id="WP_379708325.1">
    <property type="nucleotide sequence ID" value="NZ_JBHSCZ010000002.1"/>
</dbReference>
<protein>
    <submittedName>
        <fullName evidence="3">Serine hydrolase domain-containing protein</fullName>
        <ecNumber evidence="3">3.-.-.-</ecNumber>
    </submittedName>
</protein>
<dbReference type="Gene3D" id="3.40.710.10">
    <property type="entry name" value="DD-peptidase/beta-lactamase superfamily"/>
    <property type="match status" value="1"/>
</dbReference>
<dbReference type="SUPFAM" id="SSF56601">
    <property type="entry name" value="beta-lactamase/transpeptidase-like"/>
    <property type="match status" value="1"/>
</dbReference>
<feature type="domain" description="Beta-lactamase-related" evidence="2">
    <location>
        <begin position="77"/>
        <end position="332"/>
    </location>
</feature>
<gene>
    <name evidence="3" type="ORF">ACFOWM_07225</name>
</gene>
<feature type="chain" id="PRO_5046320491" evidence="1">
    <location>
        <begin position="21"/>
        <end position="363"/>
    </location>
</feature>
<dbReference type="InterPro" id="IPR012338">
    <property type="entry name" value="Beta-lactam/transpept-like"/>
</dbReference>
<comment type="caution">
    <text evidence="3">The sequence shown here is derived from an EMBL/GenBank/DDBJ whole genome shotgun (WGS) entry which is preliminary data.</text>
</comment>
<evidence type="ECO:0000313" key="3">
    <source>
        <dbReference type="EMBL" id="MFC4262661.1"/>
    </source>
</evidence>
<reference evidence="4" key="1">
    <citation type="journal article" date="2019" name="Int. J. Syst. Evol. Microbiol.">
        <title>The Global Catalogue of Microorganisms (GCM) 10K type strain sequencing project: providing services to taxonomists for standard genome sequencing and annotation.</title>
        <authorList>
            <consortium name="The Broad Institute Genomics Platform"/>
            <consortium name="The Broad Institute Genome Sequencing Center for Infectious Disease"/>
            <person name="Wu L."/>
            <person name="Ma J."/>
        </authorList>
    </citation>
    <scope>NUCLEOTIDE SEQUENCE [LARGE SCALE GENOMIC DNA]</scope>
    <source>
        <strain evidence="4">CECT 8289</strain>
    </source>
</reference>
<dbReference type="EMBL" id="JBHSCZ010000002">
    <property type="protein sequence ID" value="MFC4262661.1"/>
    <property type="molecule type" value="Genomic_DNA"/>
</dbReference>
<evidence type="ECO:0000259" key="2">
    <source>
        <dbReference type="Pfam" id="PF00144"/>
    </source>
</evidence>